<sequence length="72" mass="8738">MLSVEWCIKLQHNAKDSWAEVFIHPEFGMEFFYELLWCLQKDCILEWSCWIFTGIGLLLVQTFHYLSFFLIE</sequence>
<accession>A0A0V0GS49</accession>
<reference evidence="2" key="1">
    <citation type="submission" date="2015-12" db="EMBL/GenBank/DDBJ databases">
        <title>Gene expression during late stages of embryo sac development: a critical building block for successful pollen-pistil interactions.</title>
        <authorList>
            <person name="Liu Y."/>
            <person name="Joly V."/>
            <person name="Sabar M."/>
            <person name="Matton D.P."/>
        </authorList>
    </citation>
    <scope>NUCLEOTIDE SEQUENCE</scope>
</reference>
<feature type="non-terminal residue" evidence="2">
    <location>
        <position position="72"/>
    </location>
</feature>
<dbReference type="EMBL" id="GEDG01033056">
    <property type="protein sequence ID" value="JAP10473.1"/>
    <property type="molecule type" value="Transcribed_RNA"/>
</dbReference>
<keyword evidence="1" id="KW-0812">Transmembrane</keyword>
<organism evidence="2">
    <name type="scientific">Solanum chacoense</name>
    <name type="common">Chaco potato</name>
    <dbReference type="NCBI Taxonomy" id="4108"/>
    <lineage>
        <taxon>Eukaryota</taxon>
        <taxon>Viridiplantae</taxon>
        <taxon>Streptophyta</taxon>
        <taxon>Embryophyta</taxon>
        <taxon>Tracheophyta</taxon>
        <taxon>Spermatophyta</taxon>
        <taxon>Magnoliopsida</taxon>
        <taxon>eudicotyledons</taxon>
        <taxon>Gunneridae</taxon>
        <taxon>Pentapetalae</taxon>
        <taxon>asterids</taxon>
        <taxon>lamiids</taxon>
        <taxon>Solanales</taxon>
        <taxon>Solanaceae</taxon>
        <taxon>Solanoideae</taxon>
        <taxon>Solaneae</taxon>
        <taxon>Solanum</taxon>
    </lineage>
</organism>
<dbReference type="AlphaFoldDB" id="A0A0V0GS49"/>
<keyword evidence="1" id="KW-0472">Membrane</keyword>
<keyword evidence="1" id="KW-1133">Transmembrane helix</keyword>
<name>A0A0V0GS49_SOLCH</name>
<proteinExistence type="predicted"/>
<evidence type="ECO:0000313" key="2">
    <source>
        <dbReference type="EMBL" id="JAP10473.1"/>
    </source>
</evidence>
<protein>
    <submittedName>
        <fullName evidence="2">Putative ovule protein</fullName>
    </submittedName>
</protein>
<feature type="transmembrane region" description="Helical" evidence="1">
    <location>
        <begin position="50"/>
        <end position="71"/>
    </location>
</feature>
<evidence type="ECO:0000256" key="1">
    <source>
        <dbReference type="SAM" id="Phobius"/>
    </source>
</evidence>